<comment type="caution">
    <text evidence="1">The sequence shown here is derived from an EMBL/GenBank/DDBJ whole genome shotgun (WGS) entry which is preliminary data.</text>
</comment>
<gene>
    <name evidence="1" type="ORF">EDD29_0139</name>
</gene>
<reference evidence="1 2" key="1">
    <citation type="submission" date="2018-11" db="EMBL/GenBank/DDBJ databases">
        <title>Sequencing the genomes of 1000 actinobacteria strains.</title>
        <authorList>
            <person name="Klenk H.-P."/>
        </authorList>
    </citation>
    <scope>NUCLEOTIDE SEQUENCE [LARGE SCALE GENOMIC DNA]</scope>
    <source>
        <strain evidence="1 2">DSM 44254</strain>
    </source>
</reference>
<dbReference type="AlphaFoldDB" id="A0A3N1CPK5"/>
<evidence type="ECO:0000313" key="2">
    <source>
        <dbReference type="Proteomes" id="UP000272400"/>
    </source>
</evidence>
<dbReference type="RefSeq" id="WP_123661661.1">
    <property type="nucleotide sequence ID" value="NZ_RJKE01000001.1"/>
</dbReference>
<evidence type="ECO:0000313" key="1">
    <source>
        <dbReference type="EMBL" id="ROO82658.1"/>
    </source>
</evidence>
<dbReference type="EMBL" id="RJKE01000001">
    <property type="protein sequence ID" value="ROO82658.1"/>
    <property type="molecule type" value="Genomic_DNA"/>
</dbReference>
<protein>
    <submittedName>
        <fullName evidence="1">Uncharacterized protein</fullName>
    </submittedName>
</protein>
<organism evidence="1 2">
    <name type="scientific">Actinocorallia herbida</name>
    <dbReference type="NCBI Taxonomy" id="58109"/>
    <lineage>
        <taxon>Bacteria</taxon>
        <taxon>Bacillati</taxon>
        <taxon>Actinomycetota</taxon>
        <taxon>Actinomycetes</taxon>
        <taxon>Streptosporangiales</taxon>
        <taxon>Thermomonosporaceae</taxon>
        <taxon>Actinocorallia</taxon>
    </lineage>
</organism>
<dbReference type="Proteomes" id="UP000272400">
    <property type="component" value="Unassembled WGS sequence"/>
</dbReference>
<accession>A0A3N1CPK5</accession>
<sequence>MIKPISEKQLTDTRDWIQDCRIRGDLTVGDIYARDLLDEVDRLRQILAALAAPSDELVTTAAQAWRAQRANAGLLSENAPLRPTSSMITLTRDVLTSTLPALLAALGETETRSTEKVVADRLSAFFREVVAAAKSYTDDESCVIAELPFMAELDQIADVKYGIALDGGGR</sequence>
<keyword evidence="2" id="KW-1185">Reference proteome</keyword>
<name>A0A3N1CPK5_9ACTN</name>
<proteinExistence type="predicted"/>